<feature type="signal peptide" evidence="1">
    <location>
        <begin position="1"/>
        <end position="21"/>
    </location>
</feature>
<gene>
    <name evidence="2" type="primary">ORF57398</name>
</gene>
<name>A0A0B6ZCF8_9EUPU</name>
<evidence type="ECO:0000256" key="1">
    <source>
        <dbReference type="SAM" id="SignalP"/>
    </source>
</evidence>
<proteinExistence type="predicted"/>
<accession>A0A0B6ZCF8</accession>
<keyword evidence="1" id="KW-0732">Signal</keyword>
<dbReference type="EMBL" id="HACG01019262">
    <property type="protein sequence ID" value="CEK66127.1"/>
    <property type="molecule type" value="Transcribed_RNA"/>
</dbReference>
<protein>
    <submittedName>
        <fullName evidence="2">Uncharacterized protein</fullName>
    </submittedName>
</protein>
<feature type="chain" id="PRO_5002110741" evidence="1">
    <location>
        <begin position="22"/>
        <end position="291"/>
    </location>
</feature>
<organism evidence="2">
    <name type="scientific">Arion vulgaris</name>
    <dbReference type="NCBI Taxonomy" id="1028688"/>
    <lineage>
        <taxon>Eukaryota</taxon>
        <taxon>Metazoa</taxon>
        <taxon>Spiralia</taxon>
        <taxon>Lophotrochozoa</taxon>
        <taxon>Mollusca</taxon>
        <taxon>Gastropoda</taxon>
        <taxon>Heterobranchia</taxon>
        <taxon>Euthyneura</taxon>
        <taxon>Panpulmonata</taxon>
        <taxon>Eupulmonata</taxon>
        <taxon>Stylommatophora</taxon>
        <taxon>Helicina</taxon>
        <taxon>Arionoidea</taxon>
        <taxon>Arionidae</taxon>
        <taxon>Arion</taxon>
    </lineage>
</organism>
<sequence>MKVSHWIILITCLLAIQVTCSRRRRRSTCATHPRLRDKWHFLEDSKRVFVRVRTHQIIYKHGSVKYIKYKCVENRGNIYLLKKRKYKENLDGVLCIGFSFVADHPKAEYVILRLIGQGDGSHLLSPVLMSPEAKLSIDNTCDLQGEFMETSVSHITSAFIRRALPGCKFSQQIQGRWNFTYQHAKMLEIWQRNATLHLMSGQNITFSCDKRDGHVFVFRAKEFVSKYEDAIMCAEFTPLTDDLFYTFQLSRHNSGNLLDGQLKSVSSSKPVYVHIDCDWIGSPARPEYLYP</sequence>
<dbReference type="AlphaFoldDB" id="A0A0B6ZCF8"/>
<evidence type="ECO:0000313" key="2">
    <source>
        <dbReference type="EMBL" id="CEK66127.1"/>
    </source>
</evidence>
<reference evidence="2" key="1">
    <citation type="submission" date="2014-12" db="EMBL/GenBank/DDBJ databases">
        <title>Insight into the proteome of Arion vulgaris.</title>
        <authorList>
            <person name="Aradska J."/>
            <person name="Bulat T."/>
            <person name="Smidak R."/>
            <person name="Sarate P."/>
            <person name="Gangsoo J."/>
            <person name="Sialana F."/>
            <person name="Bilban M."/>
            <person name="Lubec G."/>
        </authorList>
    </citation>
    <scope>NUCLEOTIDE SEQUENCE</scope>
    <source>
        <tissue evidence="2">Skin</tissue>
    </source>
</reference>